<organism evidence="2 3">
    <name type="scientific">Oryza sativa subsp. japonica</name>
    <name type="common">Rice</name>
    <dbReference type="NCBI Taxonomy" id="39947"/>
    <lineage>
        <taxon>Eukaryota</taxon>
        <taxon>Viridiplantae</taxon>
        <taxon>Streptophyta</taxon>
        <taxon>Embryophyta</taxon>
        <taxon>Tracheophyta</taxon>
        <taxon>Spermatophyta</taxon>
        <taxon>Magnoliopsida</taxon>
        <taxon>Liliopsida</taxon>
        <taxon>Poales</taxon>
        <taxon>Poaceae</taxon>
        <taxon>BOP clade</taxon>
        <taxon>Oryzoideae</taxon>
        <taxon>Oryzeae</taxon>
        <taxon>Oryzinae</taxon>
        <taxon>Oryza</taxon>
        <taxon>Oryza sativa</taxon>
    </lineage>
</organism>
<feature type="compositionally biased region" description="Basic and acidic residues" evidence="1">
    <location>
        <begin position="124"/>
        <end position="137"/>
    </location>
</feature>
<evidence type="ECO:0000313" key="3">
    <source>
        <dbReference type="Proteomes" id="UP000000763"/>
    </source>
</evidence>
<dbReference type="Proteomes" id="UP000000763">
    <property type="component" value="Chromosome 7"/>
</dbReference>
<evidence type="ECO:0000313" key="2">
    <source>
        <dbReference type="EMBL" id="BAD31363.1"/>
    </source>
</evidence>
<accession>Q69QM2</accession>
<dbReference type="EMBL" id="AP005409">
    <property type="protein sequence ID" value="BAD31363.1"/>
    <property type="molecule type" value="Genomic_DNA"/>
</dbReference>
<feature type="compositionally biased region" description="Basic and acidic residues" evidence="1">
    <location>
        <begin position="146"/>
        <end position="158"/>
    </location>
</feature>
<reference evidence="3" key="2">
    <citation type="journal article" date="2008" name="Nucleic Acids Res.">
        <title>The rice annotation project database (RAP-DB): 2008 update.</title>
        <authorList>
            <consortium name="The rice annotation project (RAP)"/>
        </authorList>
    </citation>
    <scope>GENOME REANNOTATION</scope>
    <source>
        <strain evidence="3">cv. Nipponbare</strain>
    </source>
</reference>
<proteinExistence type="predicted"/>
<name>Q69QM2_ORYSJ</name>
<dbReference type="AlphaFoldDB" id="Q69QM2"/>
<protein>
    <submittedName>
        <fullName evidence="2">Uncharacterized protein</fullName>
    </submittedName>
</protein>
<gene>
    <name evidence="2" type="primary">OSJNBa0024L18.36</name>
</gene>
<feature type="compositionally biased region" description="Basic and acidic residues" evidence="1">
    <location>
        <begin position="83"/>
        <end position="92"/>
    </location>
</feature>
<feature type="compositionally biased region" description="Basic and acidic residues" evidence="1">
    <location>
        <begin position="48"/>
        <end position="68"/>
    </location>
</feature>
<reference evidence="3" key="1">
    <citation type="journal article" date="2005" name="Nature">
        <title>The map-based sequence of the rice genome.</title>
        <authorList>
            <consortium name="International rice genome sequencing project (IRGSP)"/>
            <person name="Matsumoto T."/>
            <person name="Wu J."/>
            <person name="Kanamori H."/>
            <person name="Katayose Y."/>
            <person name="Fujisawa M."/>
            <person name="Namiki N."/>
            <person name="Mizuno H."/>
            <person name="Yamamoto K."/>
            <person name="Antonio B.A."/>
            <person name="Baba T."/>
            <person name="Sakata K."/>
            <person name="Nagamura Y."/>
            <person name="Aoki H."/>
            <person name="Arikawa K."/>
            <person name="Arita K."/>
            <person name="Bito T."/>
            <person name="Chiden Y."/>
            <person name="Fujitsuka N."/>
            <person name="Fukunaka R."/>
            <person name="Hamada M."/>
            <person name="Harada C."/>
            <person name="Hayashi A."/>
            <person name="Hijishita S."/>
            <person name="Honda M."/>
            <person name="Hosokawa S."/>
            <person name="Ichikawa Y."/>
            <person name="Idonuma A."/>
            <person name="Iijima M."/>
            <person name="Ikeda M."/>
            <person name="Ikeno M."/>
            <person name="Ito K."/>
            <person name="Ito S."/>
            <person name="Ito T."/>
            <person name="Ito Y."/>
            <person name="Ito Y."/>
            <person name="Iwabuchi A."/>
            <person name="Kamiya K."/>
            <person name="Karasawa W."/>
            <person name="Kurita K."/>
            <person name="Katagiri S."/>
            <person name="Kikuta A."/>
            <person name="Kobayashi H."/>
            <person name="Kobayashi N."/>
            <person name="Machita K."/>
            <person name="Maehara T."/>
            <person name="Masukawa M."/>
            <person name="Mizubayashi T."/>
            <person name="Mukai Y."/>
            <person name="Nagasaki H."/>
            <person name="Nagata Y."/>
            <person name="Naito S."/>
            <person name="Nakashima M."/>
            <person name="Nakama Y."/>
            <person name="Nakamichi Y."/>
            <person name="Nakamura M."/>
            <person name="Meguro A."/>
            <person name="Negishi M."/>
            <person name="Ohta I."/>
            <person name="Ohta T."/>
            <person name="Okamoto M."/>
            <person name="Ono N."/>
            <person name="Saji S."/>
            <person name="Sakaguchi M."/>
            <person name="Sakai K."/>
            <person name="Shibata M."/>
            <person name="Shimokawa T."/>
            <person name="Song J."/>
            <person name="Takazaki Y."/>
            <person name="Terasawa K."/>
            <person name="Tsugane M."/>
            <person name="Tsuji K."/>
            <person name="Ueda S."/>
            <person name="Waki K."/>
            <person name="Yamagata H."/>
            <person name="Yamamoto M."/>
            <person name="Yamamoto S."/>
            <person name="Yamane H."/>
            <person name="Yoshiki S."/>
            <person name="Yoshihara R."/>
            <person name="Yukawa K."/>
            <person name="Zhong H."/>
            <person name="Yano M."/>
            <person name="Yuan Q."/>
            <person name="Ouyang S."/>
            <person name="Liu J."/>
            <person name="Jones K.M."/>
            <person name="Gansberger K."/>
            <person name="Moffat K."/>
            <person name="Hill J."/>
            <person name="Bera J."/>
            <person name="Fadrosh D."/>
            <person name="Jin S."/>
            <person name="Johri S."/>
            <person name="Kim M."/>
            <person name="Overton L."/>
            <person name="Reardon M."/>
            <person name="Tsitrin T."/>
            <person name="Vuong H."/>
            <person name="Weaver B."/>
            <person name="Ciecko A."/>
            <person name="Tallon L."/>
            <person name="Jackson J."/>
            <person name="Pai G."/>
            <person name="Aken S.V."/>
            <person name="Utterback T."/>
            <person name="Reidmuller S."/>
            <person name="Feldblyum T."/>
            <person name="Hsiao J."/>
            <person name="Zismann V."/>
            <person name="Iobst S."/>
            <person name="de Vazeille A.R."/>
            <person name="Buell C.R."/>
            <person name="Ying K."/>
            <person name="Li Y."/>
            <person name="Lu T."/>
            <person name="Huang Y."/>
            <person name="Zhao Q."/>
            <person name="Feng Q."/>
            <person name="Zhang L."/>
            <person name="Zhu J."/>
            <person name="Weng Q."/>
            <person name="Mu J."/>
            <person name="Lu Y."/>
            <person name="Fan D."/>
            <person name="Liu Y."/>
            <person name="Guan J."/>
            <person name="Zhang Y."/>
            <person name="Yu S."/>
            <person name="Liu X."/>
            <person name="Zhang Y."/>
            <person name="Hong G."/>
            <person name="Han B."/>
            <person name="Choisne N."/>
            <person name="Demange N."/>
            <person name="Orjeda G."/>
            <person name="Samain S."/>
            <person name="Cattolico L."/>
            <person name="Pelletier E."/>
            <person name="Couloux A."/>
            <person name="Segurens B."/>
            <person name="Wincker P."/>
            <person name="D'Hont A."/>
            <person name="Scarpelli C."/>
            <person name="Weissenbach J."/>
            <person name="Salanoubat M."/>
            <person name="Quetier F."/>
            <person name="Yu Y."/>
            <person name="Kim H.R."/>
            <person name="Rambo T."/>
            <person name="Currie J."/>
            <person name="Collura K."/>
            <person name="Luo M."/>
            <person name="Yang T."/>
            <person name="Ammiraju J.S.S."/>
            <person name="Engler F."/>
            <person name="Soderlund C."/>
            <person name="Wing R.A."/>
            <person name="Palmer L.E."/>
            <person name="de la Bastide M."/>
            <person name="Spiegel L."/>
            <person name="Nascimento L."/>
            <person name="Zutavern T."/>
            <person name="O'Shaughnessy A."/>
            <person name="Dike S."/>
            <person name="Dedhia N."/>
            <person name="Preston R."/>
            <person name="Balija V."/>
            <person name="McCombie W.R."/>
            <person name="Chow T."/>
            <person name="Chen H."/>
            <person name="Chung M."/>
            <person name="Chen C."/>
            <person name="Shaw J."/>
            <person name="Wu H."/>
            <person name="Hsiao K."/>
            <person name="Chao Y."/>
            <person name="Chu M."/>
            <person name="Cheng C."/>
            <person name="Hour A."/>
            <person name="Lee P."/>
            <person name="Lin S."/>
            <person name="Lin Y."/>
            <person name="Liou J."/>
            <person name="Liu S."/>
            <person name="Hsing Y."/>
            <person name="Raghuvanshi S."/>
            <person name="Mohanty A."/>
            <person name="Bharti A.K."/>
            <person name="Gaur A."/>
            <person name="Gupta V."/>
            <person name="Kumar D."/>
            <person name="Ravi V."/>
            <person name="Vij S."/>
            <person name="Kapur A."/>
            <person name="Khurana P."/>
            <person name="Khurana P."/>
            <person name="Khurana J.P."/>
            <person name="Tyagi A.K."/>
            <person name="Gaikwad K."/>
            <person name="Singh A."/>
            <person name="Dalal V."/>
            <person name="Srivastava S."/>
            <person name="Dixit A."/>
            <person name="Pal A.K."/>
            <person name="Ghazi I.A."/>
            <person name="Yadav M."/>
            <person name="Pandit A."/>
            <person name="Bhargava A."/>
            <person name="Sureshbabu K."/>
            <person name="Batra K."/>
            <person name="Sharma T.R."/>
            <person name="Mohapatra T."/>
            <person name="Singh N.K."/>
            <person name="Messing J."/>
            <person name="Nelson A.B."/>
            <person name="Fuks G."/>
            <person name="Kavchok S."/>
            <person name="Keizer G."/>
            <person name="Linton E."/>
            <person name="Llaca V."/>
            <person name="Song R."/>
            <person name="Tanyolac B."/>
            <person name="Young S."/>
            <person name="Ho-Il K."/>
            <person name="Hahn J.H."/>
            <person name="Sangsakoo G."/>
            <person name="Vanavichit A."/>
            <person name="de Mattos Luiz.A.T."/>
            <person name="Zimmer P.D."/>
            <person name="Malone G."/>
            <person name="Dellagostin O."/>
            <person name="de Oliveira A.C."/>
            <person name="Bevan M."/>
            <person name="Bancroft I."/>
            <person name="Minx P."/>
            <person name="Cordum H."/>
            <person name="Wilson R."/>
            <person name="Cheng Z."/>
            <person name="Jin W."/>
            <person name="Jiang J."/>
            <person name="Leong S.A."/>
            <person name="Iwama H."/>
            <person name="Gojobori T."/>
            <person name="Itoh T."/>
            <person name="Niimura Y."/>
            <person name="Fujii Y."/>
            <person name="Habara T."/>
            <person name="Sakai H."/>
            <person name="Sato Y."/>
            <person name="Wilson G."/>
            <person name="Kumar K."/>
            <person name="McCouch S."/>
            <person name="Juretic N."/>
            <person name="Hoen D."/>
            <person name="Wright S."/>
            <person name="Bruskiewich R."/>
            <person name="Bureau T."/>
            <person name="Miyao A."/>
            <person name="Hirochika H."/>
            <person name="Nishikawa T."/>
            <person name="Kadowaki K."/>
            <person name="Sugiura M."/>
            <person name="Burr B."/>
            <person name="Sasaki T."/>
        </authorList>
    </citation>
    <scope>NUCLEOTIDE SEQUENCE [LARGE SCALE GENOMIC DNA]</scope>
    <source>
        <strain evidence="3">cv. Nipponbare</strain>
    </source>
</reference>
<feature type="region of interest" description="Disordered" evidence="1">
    <location>
        <begin position="48"/>
        <end position="158"/>
    </location>
</feature>
<sequence>MGGRGATASFVVIVVTASVVVAVVAVHIRAAPLPPVVGAAPLLDLGRRQEEEAGGAGKEEGERVREGVAEEPPNLPKGSQTRQDQRETRDEPPSECIGKPSRPAKEKESKTLAFRSFQSCRKPRGPESRRPYEDAKAGKPYLPATRPEENRYGEAEQA</sequence>
<evidence type="ECO:0000256" key="1">
    <source>
        <dbReference type="SAM" id="MobiDB-lite"/>
    </source>
</evidence>